<feature type="transmembrane region" description="Helical" evidence="1">
    <location>
        <begin position="12"/>
        <end position="33"/>
    </location>
</feature>
<accession>A0A4U8QKD2</accession>
<name>A0A4U8QKD2_9FIRM</name>
<dbReference type="RefSeq" id="WP_161597302.1">
    <property type="nucleotide sequence ID" value="NZ_JBHTNY010000001.1"/>
</dbReference>
<feature type="transmembrane region" description="Helical" evidence="1">
    <location>
        <begin position="99"/>
        <end position="119"/>
    </location>
</feature>
<keyword evidence="3" id="KW-1185">Reference proteome</keyword>
<feature type="transmembrane region" description="Helical" evidence="1">
    <location>
        <begin position="69"/>
        <end position="87"/>
    </location>
</feature>
<dbReference type="AlphaFoldDB" id="A0A4U8QKD2"/>
<reference evidence="2 3" key="1">
    <citation type="journal article" date="2019" name="Anaerobe">
        <title>Detection of Robinsoniella peoriensis in multiple bone samples of a trauma patient.</title>
        <authorList>
            <person name="Schrottner P."/>
            <person name="Hartwich K."/>
            <person name="Bunk B."/>
            <person name="Schober I."/>
            <person name="Helbig S."/>
            <person name="Rudolph W.W."/>
            <person name="Gunzer F."/>
        </authorList>
    </citation>
    <scope>NUCLEOTIDE SEQUENCE [LARGE SCALE GENOMIC DNA]</scope>
    <source>
        <strain evidence="2 3">DSM 106044</strain>
    </source>
</reference>
<dbReference type="Pfam" id="PF14808">
    <property type="entry name" value="TMEM164"/>
    <property type="match status" value="1"/>
</dbReference>
<feature type="transmembrane region" description="Helical" evidence="1">
    <location>
        <begin position="186"/>
        <end position="209"/>
    </location>
</feature>
<evidence type="ECO:0000313" key="2">
    <source>
        <dbReference type="EMBL" id="TLD01586.1"/>
    </source>
</evidence>
<gene>
    <name evidence="2" type="ORF">DSM106044_01567</name>
</gene>
<dbReference type="EMBL" id="QGQD01000036">
    <property type="protein sequence ID" value="TLD01586.1"/>
    <property type="molecule type" value="Genomic_DNA"/>
</dbReference>
<dbReference type="Proteomes" id="UP000306509">
    <property type="component" value="Unassembled WGS sequence"/>
</dbReference>
<protein>
    <recommendedName>
        <fullName evidence="4">Integral membrane protein</fullName>
    </recommendedName>
</protein>
<keyword evidence="1" id="KW-1133">Transmembrane helix</keyword>
<keyword evidence="1" id="KW-0812">Transmembrane</keyword>
<evidence type="ECO:0008006" key="4">
    <source>
        <dbReference type="Google" id="ProtNLM"/>
    </source>
</evidence>
<keyword evidence="1" id="KW-0472">Membrane</keyword>
<sequence length="216" mass="24885">MQIKKKFDQSCKIIFWFGVCFFISECIKQILLITVINDGSYSWRYFPFQLCSLPMYLCLILPFLKNKKAYIHFLMDINLLGGIFAFADTSGMCYPLFILTLHSICWHLALITLGIYTGIRYSSKLTVRDYFGVIKIFVITAVIAEIINTVVSKLFTNEIDMFYINPYRQFSQVVFRDLEGFMPNSLVIVVYMAAIILGGFLIHLVWIAVGKGRKGK</sequence>
<comment type="caution">
    <text evidence="2">The sequence shown here is derived from an EMBL/GenBank/DDBJ whole genome shotgun (WGS) entry which is preliminary data.</text>
</comment>
<evidence type="ECO:0000256" key="1">
    <source>
        <dbReference type="SAM" id="Phobius"/>
    </source>
</evidence>
<feature type="transmembrane region" description="Helical" evidence="1">
    <location>
        <begin position="45"/>
        <end position="64"/>
    </location>
</feature>
<evidence type="ECO:0000313" key="3">
    <source>
        <dbReference type="Proteomes" id="UP000306509"/>
    </source>
</evidence>
<feature type="transmembrane region" description="Helical" evidence="1">
    <location>
        <begin position="131"/>
        <end position="151"/>
    </location>
</feature>
<organism evidence="2 3">
    <name type="scientific">Robinsoniella peoriensis</name>
    <dbReference type="NCBI Taxonomy" id="180332"/>
    <lineage>
        <taxon>Bacteria</taxon>
        <taxon>Bacillati</taxon>
        <taxon>Bacillota</taxon>
        <taxon>Clostridia</taxon>
        <taxon>Lachnospirales</taxon>
        <taxon>Lachnospiraceae</taxon>
        <taxon>Robinsoniella</taxon>
    </lineage>
</organism>
<proteinExistence type="predicted"/>
<dbReference type="STRING" id="180332.GCA_000797495_04720"/>